<sequence length="270" mass="28493">MVAPGNEGASGGGEAAKLLSPDRRSQMLALITREGSVQVDELSEIFGVSKVTVRGDLDWLASRQLVTRARGGAVAMNAHALATGFSERAALNSDEKRRIARAAYETLGSNETIILDAGTTVFELSRILGQSSGLTVVTPALNVAAQVTNYADIELMVVGGRFDSQTMGSIGSIAERDVAELPAHRAFVGAHAIDSDFDVVDVSVEVARLKRAIASSAREVVLLADSSKWGRSGLAKVVRLTEVSMVITDSGIDDRIRGEMEDLGVKVVIA</sequence>
<dbReference type="PANTHER" id="PTHR30363:SF44">
    <property type="entry name" value="AGA OPERON TRANSCRIPTIONAL REPRESSOR-RELATED"/>
    <property type="match status" value="1"/>
</dbReference>
<comment type="caution">
    <text evidence="4">The sequence shown here is derived from an EMBL/GenBank/DDBJ whole genome shotgun (WGS) entry which is preliminary data.</text>
</comment>
<dbReference type="GO" id="GO:0003700">
    <property type="term" value="F:DNA-binding transcription factor activity"/>
    <property type="evidence" value="ECO:0007669"/>
    <property type="project" value="InterPro"/>
</dbReference>
<evidence type="ECO:0000256" key="2">
    <source>
        <dbReference type="ARBA" id="ARBA00023163"/>
    </source>
</evidence>
<dbReference type="RefSeq" id="WP_203976237.1">
    <property type="nucleotide sequence ID" value="NZ_BAAAKY010000050.1"/>
</dbReference>
<dbReference type="InterPro" id="IPR036388">
    <property type="entry name" value="WH-like_DNA-bd_sf"/>
</dbReference>
<dbReference type="EMBL" id="BOOQ01000026">
    <property type="protein sequence ID" value="GII47577.1"/>
    <property type="molecule type" value="Genomic_DNA"/>
</dbReference>
<dbReference type="Gene3D" id="3.40.50.1360">
    <property type="match status" value="1"/>
</dbReference>
<dbReference type="PANTHER" id="PTHR30363">
    <property type="entry name" value="HTH-TYPE TRANSCRIPTIONAL REGULATOR SRLR-RELATED"/>
    <property type="match status" value="1"/>
</dbReference>
<proteinExistence type="predicted"/>
<dbReference type="InterPro" id="IPR037171">
    <property type="entry name" value="NagB/RpiA_transferase-like"/>
</dbReference>
<dbReference type="Proteomes" id="UP000644610">
    <property type="component" value="Unassembled WGS sequence"/>
</dbReference>
<keyword evidence="1" id="KW-0805">Transcription regulation</keyword>
<feature type="domain" description="HTH deoR-type" evidence="3">
    <location>
        <begin position="20"/>
        <end position="75"/>
    </location>
</feature>
<name>A0A8J3UPN4_9ACTN</name>
<accession>A0A8J3UPN4</accession>
<dbReference type="Pfam" id="PF08220">
    <property type="entry name" value="HTH_DeoR"/>
    <property type="match status" value="1"/>
</dbReference>
<organism evidence="4 5">
    <name type="scientific">Planotetraspora silvatica</name>
    <dbReference type="NCBI Taxonomy" id="234614"/>
    <lineage>
        <taxon>Bacteria</taxon>
        <taxon>Bacillati</taxon>
        <taxon>Actinomycetota</taxon>
        <taxon>Actinomycetes</taxon>
        <taxon>Streptosporangiales</taxon>
        <taxon>Streptosporangiaceae</taxon>
        <taxon>Planotetraspora</taxon>
    </lineage>
</organism>
<dbReference type="InterPro" id="IPR036390">
    <property type="entry name" value="WH_DNA-bd_sf"/>
</dbReference>
<dbReference type="SUPFAM" id="SSF46785">
    <property type="entry name" value="Winged helix' DNA-binding domain"/>
    <property type="match status" value="1"/>
</dbReference>
<dbReference type="Gene3D" id="1.10.10.10">
    <property type="entry name" value="Winged helix-like DNA-binding domain superfamily/Winged helix DNA-binding domain"/>
    <property type="match status" value="1"/>
</dbReference>
<dbReference type="SMART" id="SM01134">
    <property type="entry name" value="DeoRC"/>
    <property type="match status" value="1"/>
</dbReference>
<evidence type="ECO:0000259" key="3">
    <source>
        <dbReference type="PROSITE" id="PS51000"/>
    </source>
</evidence>
<dbReference type="Pfam" id="PF00455">
    <property type="entry name" value="DeoRC"/>
    <property type="match status" value="1"/>
</dbReference>
<dbReference type="InterPro" id="IPR050313">
    <property type="entry name" value="Carb_Metab_HTH_regulators"/>
</dbReference>
<dbReference type="SUPFAM" id="SSF100950">
    <property type="entry name" value="NagB/RpiA/CoA transferase-like"/>
    <property type="match status" value="1"/>
</dbReference>
<gene>
    <name evidence="4" type="ORF">Psi02_40010</name>
</gene>
<protein>
    <submittedName>
        <fullName evidence="4">DeoR family transcriptional regulator</fullName>
    </submittedName>
</protein>
<reference evidence="4" key="1">
    <citation type="submission" date="2021-01" db="EMBL/GenBank/DDBJ databases">
        <title>Whole genome shotgun sequence of Planotetraspora silvatica NBRC 100141.</title>
        <authorList>
            <person name="Komaki H."/>
            <person name="Tamura T."/>
        </authorList>
    </citation>
    <scope>NUCLEOTIDE SEQUENCE</scope>
    <source>
        <strain evidence="4">NBRC 100141</strain>
    </source>
</reference>
<dbReference type="PROSITE" id="PS51000">
    <property type="entry name" value="HTH_DEOR_2"/>
    <property type="match status" value="1"/>
</dbReference>
<evidence type="ECO:0000313" key="5">
    <source>
        <dbReference type="Proteomes" id="UP000644610"/>
    </source>
</evidence>
<evidence type="ECO:0000256" key="1">
    <source>
        <dbReference type="ARBA" id="ARBA00023015"/>
    </source>
</evidence>
<dbReference type="AlphaFoldDB" id="A0A8J3UPN4"/>
<keyword evidence="5" id="KW-1185">Reference proteome</keyword>
<dbReference type="SMART" id="SM00420">
    <property type="entry name" value="HTH_DEOR"/>
    <property type="match status" value="1"/>
</dbReference>
<dbReference type="InterPro" id="IPR014036">
    <property type="entry name" value="DeoR-like_C"/>
</dbReference>
<keyword evidence="2" id="KW-0804">Transcription</keyword>
<dbReference type="InterPro" id="IPR001034">
    <property type="entry name" value="DeoR_HTH"/>
</dbReference>
<evidence type="ECO:0000313" key="4">
    <source>
        <dbReference type="EMBL" id="GII47577.1"/>
    </source>
</evidence>